<keyword evidence="7" id="KW-1185">Reference proteome</keyword>
<proteinExistence type="predicted"/>
<dbReference type="STRING" id="1045558.SAMN05216175_10829"/>
<dbReference type="GO" id="GO:0016746">
    <property type="term" value="F:acyltransferase activity"/>
    <property type="evidence" value="ECO:0007669"/>
    <property type="project" value="UniProtKB-KW"/>
</dbReference>
<dbReference type="InterPro" id="IPR010963">
    <property type="entry name" value="PHA_synth_I"/>
</dbReference>
<keyword evidence="4" id="KW-0012">Acyltransferase</keyword>
<dbReference type="AlphaFoldDB" id="A0A1I2SJH0"/>
<feature type="domain" description="Poly-beta-hydroxybutyrate polymerase N-terminal" evidence="5">
    <location>
        <begin position="92"/>
        <end position="258"/>
    </location>
</feature>
<dbReference type="Pfam" id="PF07167">
    <property type="entry name" value="PhaC_N"/>
    <property type="match status" value="1"/>
</dbReference>
<organism evidence="6 7">
    <name type="scientific">Neptunomonas qingdaonensis</name>
    <dbReference type="NCBI Taxonomy" id="1045558"/>
    <lineage>
        <taxon>Bacteria</taxon>
        <taxon>Pseudomonadati</taxon>
        <taxon>Pseudomonadota</taxon>
        <taxon>Gammaproteobacteria</taxon>
        <taxon>Oceanospirillales</taxon>
        <taxon>Oceanospirillaceae</taxon>
        <taxon>Neptunomonas</taxon>
    </lineage>
</organism>
<sequence>MDNKDLDKVTQDFLTAMTTETQKLMEMFGGKASSGENDWVKLNEAWGQMLKTPHKPDDVMKAISDYQKNQLGLWAGLLGTSSEKATKPAAGDRRFNSQEWSENPVFNYIKESYLMASHMMQQTASNANLDPKKQKQLEFYTQQYIDALAPSNFIATNPEAIQTAIDTKGQSLMDGMQNLIKDMDKGRISMTDETAFTLGENIATTPGSVIFENELMQLIQYSPATDTVAERPLLIIPPCINKFYILDLQPHNSFVKYAVDQGNTVFLVSWVNATPEQRHLSWDNYIESGVLKALEVAKAVSGSKRVNCVAWCVGGTITASAMAVLAARKDNTISSATFLTTLTDFEDPGEIGVFLDDPDTILGDVNAAGVLDGKNLSNVFNLLRSNDLIWSNVVNSYLKGKSPAPFDILYWNSDPTSLPADMYNYYLTNMYQQNNLIKPDCLTICGEKINLGKISAPCYFLSCIDDHIAPWKSTFAATDIIPNVEFVLGGSGHVAGVINPASKNRRNHWINGEIGKGHDHWLETAKDVQGTWWNHWAPWVKKRAGKQVEAPKAVGNKDYPILEPAPGSFVKTRIN</sequence>
<dbReference type="Gene3D" id="3.40.50.1820">
    <property type="entry name" value="alpha/beta hydrolase"/>
    <property type="match status" value="1"/>
</dbReference>
<dbReference type="InterPro" id="IPR010941">
    <property type="entry name" value="PhaC_N"/>
</dbReference>
<dbReference type="RefSeq" id="WP_090728423.1">
    <property type="nucleotide sequence ID" value="NZ_FOOU01000008.1"/>
</dbReference>
<accession>A0A1I2SJH0</accession>
<keyword evidence="2" id="KW-0963">Cytoplasm</keyword>
<dbReference type="Proteomes" id="UP000198623">
    <property type="component" value="Unassembled WGS sequence"/>
</dbReference>
<evidence type="ECO:0000259" key="5">
    <source>
        <dbReference type="Pfam" id="PF07167"/>
    </source>
</evidence>
<evidence type="ECO:0000256" key="3">
    <source>
        <dbReference type="ARBA" id="ARBA00022679"/>
    </source>
</evidence>
<dbReference type="GO" id="GO:0042619">
    <property type="term" value="P:poly-hydroxybutyrate biosynthetic process"/>
    <property type="evidence" value="ECO:0007669"/>
    <property type="project" value="InterPro"/>
</dbReference>
<comment type="subcellular location">
    <subcellularLocation>
        <location evidence="1">Cytoplasm</location>
    </subcellularLocation>
</comment>
<protein>
    <submittedName>
        <fullName evidence="6">Polyhydroxyalkanoate synthase</fullName>
    </submittedName>
</protein>
<gene>
    <name evidence="6" type="ORF">SAMN05216175_10829</name>
</gene>
<dbReference type="InterPro" id="IPR051321">
    <property type="entry name" value="PHA/PHB_synthase"/>
</dbReference>
<name>A0A1I2SJH0_9GAMM</name>
<dbReference type="InterPro" id="IPR029058">
    <property type="entry name" value="AB_hydrolase_fold"/>
</dbReference>
<dbReference type="SUPFAM" id="SSF53474">
    <property type="entry name" value="alpha/beta-Hydrolases"/>
    <property type="match status" value="1"/>
</dbReference>
<dbReference type="PANTHER" id="PTHR36837">
    <property type="entry name" value="POLY(3-HYDROXYALKANOATE) POLYMERASE SUBUNIT PHAC"/>
    <property type="match status" value="1"/>
</dbReference>
<dbReference type="EMBL" id="FOOU01000008">
    <property type="protein sequence ID" value="SFG52603.1"/>
    <property type="molecule type" value="Genomic_DNA"/>
</dbReference>
<dbReference type="OrthoDB" id="7208816at2"/>
<evidence type="ECO:0000256" key="4">
    <source>
        <dbReference type="ARBA" id="ARBA00023315"/>
    </source>
</evidence>
<evidence type="ECO:0000313" key="7">
    <source>
        <dbReference type="Proteomes" id="UP000198623"/>
    </source>
</evidence>
<evidence type="ECO:0000256" key="2">
    <source>
        <dbReference type="ARBA" id="ARBA00022490"/>
    </source>
</evidence>
<dbReference type="PANTHER" id="PTHR36837:SF5">
    <property type="entry name" value="POLY-3-HYDROXYBUTYRATE SYNTHASE"/>
    <property type="match status" value="1"/>
</dbReference>
<reference evidence="7" key="1">
    <citation type="submission" date="2016-10" db="EMBL/GenBank/DDBJ databases">
        <authorList>
            <person name="Varghese N."/>
            <person name="Submissions S."/>
        </authorList>
    </citation>
    <scope>NUCLEOTIDE SEQUENCE [LARGE SCALE GENOMIC DNA]</scope>
    <source>
        <strain evidence="7">CGMCC 1.10971</strain>
    </source>
</reference>
<evidence type="ECO:0000313" key="6">
    <source>
        <dbReference type="EMBL" id="SFG52603.1"/>
    </source>
</evidence>
<dbReference type="GO" id="GO:0005737">
    <property type="term" value="C:cytoplasm"/>
    <property type="evidence" value="ECO:0007669"/>
    <property type="project" value="UniProtKB-SubCell"/>
</dbReference>
<dbReference type="NCBIfam" id="TIGR01838">
    <property type="entry name" value="PHA_synth_I"/>
    <property type="match status" value="1"/>
</dbReference>
<evidence type="ECO:0000256" key="1">
    <source>
        <dbReference type="ARBA" id="ARBA00004496"/>
    </source>
</evidence>
<keyword evidence="3" id="KW-0808">Transferase</keyword>